<comment type="caution">
    <text evidence="3">The sequence shown here is derived from an EMBL/GenBank/DDBJ whole genome shotgun (WGS) entry which is preliminary data.</text>
</comment>
<keyword evidence="2" id="KW-0479">Metal-binding</keyword>
<evidence type="ECO:0000256" key="1">
    <source>
        <dbReference type="ARBA" id="ARBA00010617"/>
    </source>
</evidence>
<dbReference type="InterPro" id="IPR001128">
    <property type="entry name" value="Cyt_P450"/>
</dbReference>
<keyword evidence="2" id="KW-0349">Heme</keyword>
<keyword evidence="2" id="KW-0408">Iron</keyword>
<accession>A0ABN3G511</accession>
<dbReference type="Pfam" id="PF00067">
    <property type="entry name" value="p450"/>
    <property type="match status" value="1"/>
</dbReference>
<dbReference type="InterPro" id="IPR036396">
    <property type="entry name" value="Cyt_P450_sf"/>
</dbReference>
<dbReference type="CDD" id="cd00302">
    <property type="entry name" value="cytochrome_P450"/>
    <property type="match status" value="1"/>
</dbReference>
<sequence>MTARWERRLQLAAHPLLFPLARGLARLGPVVRVPGLGVVVNDAATARAVLTDTGTFSKAAPGAPADLWTPVLGPSVLLNMAGEDHARLRRKLSGLFTPAAVRGLCERVLAGVLAGMTARLAAGEPVDLVAEVRRCAGAVIAELVGLPPDPDRFDAMFARGTEVTAMVRLTRRGLTPPQVARAREVMAELTAPAVTAYRDAAAGTVPGRMRQLGLTEDEARGAVAAFVLTGTETLVSFVPRLVALAHDSGWLARLAADPARTDAVVSEALRYTVPSPVMLRGVAAPGRVGRVPVAPGDRVVIMTLSCARASGSFDPERPHPPELRQLWFGAGAHYCLGMPLALAEIDAILGAVLAAWREAGPLAVRQRRAAARVLIPGYAKLVLARA</sequence>
<dbReference type="InterPro" id="IPR017972">
    <property type="entry name" value="Cyt_P450_CS"/>
</dbReference>
<dbReference type="EMBL" id="BAAARV010000024">
    <property type="protein sequence ID" value="GAA2344323.1"/>
    <property type="molecule type" value="Genomic_DNA"/>
</dbReference>
<proteinExistence type="inferred from homology"/>
<gene>
    <name evidence="3" type="ORF">GCM10010170_029790</name>
</gene>
<organism evidence="3 4">
    <name type="scientific">Dactylosporangium salmoneum</name>
    <dbReference type="NCBI Taxonomy" id="53361"/>
    <lineage>
        <taxon>Bacteria</taxon>
        <taxon>Bacillati</taxon>
        <taxon>Actinomycetota</taxon>
        <taxon>Actinomycetes</taxon>
        <taxon>Micromonosporales</taxon>
        <taxon>Micromonosporaceae</taxon>
        <taxon>Dactylosporangium</taxon>
    </lineage>
</organism>
<keyword evidence="4" id="KW-1185">Reference proteome</keyword>
<dbReference type="PROSITE" id="PS00086">
    <property type="entry name" value="CYTOCHROME_P450"/>
    <property type="match status" value="1"/>
</dbReference>
<dbReference type="InterPro" id="IPR002397">
    <property type="entry name" value="Cyt_P450_B"/>
</dbReference>
<dbReference type="PANTHER" id="PTHR46696:SF1">
    <property type="entry name" value="CYTOCHROME P450 YJIB-RELATED"/>
    <property type="match status" value="1"/>
</dbReference>
<evidence type="ECO:0000256" key="2">
    <source>
        <dbReference type="RuleBase" id="RU000461"/>
    </source>
</evidence>
<dbReference type="RefSeq" id="WP_344612949.1">
    <property type="nucleotide sequence ID" value="NZ_BAAARV010000024.1"/>
</dbReference>
<dbReference type="PRINTS" id="PR00359">
    <property type="entry name" value="BP450"/>
</dbReference>
<dbReference type="Proteomes" id="UP001501444">
    <property type="component" value="Unassembled WGS sequence"/>
</dbReference>
<reference evidence="3 4" key="1">
    <citation type="journal article" date="2019" name="Int. J. Syst. Evol. Microbiol.">
        <title>The Global Catalogue of Microorganisms (GCM) 10K type strain sequencing project: providing services to taxonomists for standard genome sequencing and annotation.</title>
        <authorList>
            <consortium name="The Broad Institute Genomics Platform"/>
            <consortium name="The Broad Institute Genome Sequencing Center for Infectious Disease"/>
            <person name="Wu L."/>
            <person name="Ma J."/>
        </authorList>
    </citation>
    <scope>NUCLEOTIDE SEQUENCE [LARGE SCALE GENOMIC DNA]</scope>
    <source>
        <strain evidence="3 4">JCM 3272</strain>
    </source>
</reference>
<evidence type="ECO:0000313" key="3">
    <source>
        <dbReference type="EMBL" id="GAA2344323.1"/>
    </source>
</evidence>
<protein>
    <submittedName>
        <fullName evidence="3">Cytochrome P450</fullName>
    </submittedName>
</protein>
<evidence type="ECO:0000313" key="4">
    <source>
        <dbReference type="Proteomes" id="UP001501444"/>
    </source>
</evidence>
<dbReference type="PANTHER" id="PTHR46696">
    <property type="entry name" value="P450, PUTATIVE (EUROFUNG)-RELATED"/>
    <property type="match status" value="1"/>
</dbReference>
<keyword evidence="2" id="KW-0503">Monooxygenase</keyword>
<dbReference type="SUPFAM" id="SSF48264">
    <property type="entry name" value="Cytochrome P450"/>
    <property type="match status" value="1"/>
</dbReference>
<keyword evidence="2" id="KW-0560">Oxidoreductase</keyword>
<name>A0ABN3G511_9ACTN</name>
<comment type="similarity">
    <text evidence="1 2">Belongs to the cytochrome P450 family.</text>
</comment>
<dbReference type="Gene3D" id="1.10.630.10">
    <property type="entry name" value="Cytochrome P450"/>
    <property type="match status" value="1"/>
</dbReference>